<dbReference type="AlphaFoldDB" id="A0A844CLX1"/>
<name>A0A844CLX1_9RHOB</name>
<feature type="domain" description="Peptidase M16 N-terminal" evidence="2">
    <location>
        <begin position="36"/>
        <end position="178"/>
    </location>
</feature>
<dbReference type="InterPro" id="IPR011765">
    <property type="entry name" value="Pept_M16_N"/>
</dbReference>
<dbReference type="GO" id="GO:0046872">
    <property type="term" value="F:metal ion binding"/>
    <property type="evidence" value="ECO:0007669"/>
    <property type="project" value="InterPro"/>
</dbReference>
<feature type="domain" description="Peptidase M16 C-terminal" evidence="3">
    <location>
        <begin position="185"/>
        <end position="360"/>
    </location>
</feature>
<comment type="caution">
    <text evidence="4">The sequence shown here is derived from an EMBL/GenBank/DDBJ whole genome shotgun (WGS) entry which is preliminary data.</text>
</comment>
<protein>
    <submittedName>
        <fullName evidence="4">Insulinase family protein</fullName>
    </submittedName>
</protein>
<dbReference type="EMBL" id="SZWE01000001">
    <property type="protein sequence ID" value="MRU15632.1"/>
    <property type="molecule type" value="Genomic_DNA"/>
</dbReference>
<dbReference type="Pfam" id="PF00675">
    <property type="entry name" value="Peptidase_M16"/>
    <property type="match status" value="1"/>
</dbReference>
<sequence length="436" mass="47682">MRYVFALCLTLLAFPAQADVDVQEITTPGGLEAWLVEDHNIPFASLQLRFRGGASLDAPGKRGAVNLMVGLLEEGAGDMDARTFAKATEGLAASFRYNASDDAISISARFLTENRDEAIKLLRESLVNPRFDSAAIERVRAQVESNIRSSLKDPRDLAGMAFDNIVYGDHPYATSVNGTLDSVASLSRDDLVTAHRAALVRDRLYISAVGDITAEELKTLLDDLLADLPEEGPPLPGPAKLNLPGGVKVVDFETPQSVALFAQPGIDREDPDFFAAFILNHILGGGSFESRLMNEVREKRGLTYGVYSYLSDKDGAQLWMGSVSSANDRIAEAVKVIRDEWARIRENGVTEKELQDAKTYLTGAYPLRFDGNGPIAEITVAMQMEGLPKDYIQNRNDMVEAVTLEDVNRVARELLDPSRLTFVITGQPEGIETTIN</sequence>
<organism evidence="4 5">
    <name type="scientific">Roseovarius bejariae</name>
    <dbReference type="NCBI Taxonomy" id="2576383"/>
    <lineage>
        <taxon>Bacteria</taxon>
        <taxon>Pseudomonadati</taxon>
        <taxon>Pseudomonadota</taxon>
        <taxon>Alphaproteobacteria</taxon>
        <taxon>Rhodobacterales</taxon>
        <taxon>Roseobacteraceae</taxon>
        <taxon>Roseovarius</taxon>
    </lineage>
</organism>
<evidence type="ECO:0000313" key="5">
    <source>
        <dbReference type="Proteomes" id="UP000564704"/>
    </source>
</evidence>
<dbReference type="PANTHER" id="PTHR11851">
    <property type="entry name" value="METALLOPROTEASE"/>
    <property type="match status" value="1"/>
</dbReference>
<dbReference type="InterPro" id="IPR011249">
    <property type="entry name" value="Metalloenz_LuxS/M16"/>
</dbReference>
<dbReference type="PANTHER" id="PTHR11851:SF224">
    <property type="entry name" value="PROCESSING PROTEASE"/>
    <property type="match status" value="1"/>
</dbReference>
<dbReference type="Gene3D" id="3.30.830.10">
    <property type="entry name" value="Metalloenzyme, LuxS/M16 peptidase-like"/>
    <property type="match status" value="2"/>
</dbReference>
<evidence type="ECO:0000256" key="1">
    <source>
        <dbReference type="SAM" id="SignalP"/>
    </source>
</evidence>
<dbReference type="Proteomes" id="UP000564704">
    <property type="component" value="Unassembled WGS sequence"/>
</dbReference>
<reference evidence="4 5" key="1">
    <citation type="submission" date="2019-05" db="EMBL/GenBank/DDBJ databases">
        <title>Roseovarius bejariae sp. nov., a moderately halophylic bacterium isolated from a saline soil in Rambla Salada (Murcia).</title>
        <authorList>
            <person name="Castro D.J."/>
            <person name="Gomez-Altuve A."/>
            <person name="Reina J.C."/>
            <person name="Rodriguez M."/>
            <person name="Sampedro I."/>
            <person name="Llamas I."/>
            <person name="Martinez-Checa F."/>
        </authorList>
    </citation>
    <scope>NUCLEOTIDE SEQUENCE [LARGE SCALE GENOMIC DNA]</scope>
    <source>
        <strain evidence="4 5">A21</strain>
    </source>
</reference>
<proteinExistence type="predicted"/>
<feature type="signal peptide" evidence="1">
    <location>
        <begin position="1"/>
        <end position="18"/>
    </location>
</feature>
<dbReference type="Pfam" id="PF05193">
    <property type="entry name" value="Peptidase_M16_C"/>
    <property type="match status" value="1"/>
</dbReference>
<keyword evidence="1" id="KW-0732">Signal</keyword>
<dbReference type="InterPro" id="IPR050361">
    <property type="entry name" value="MPP/UQCRC_Complex"/>
</dbReference>
<evidence type="ECO:0000313" key="4">
    <source>
        <dbReference type="EMBL" id="MRU15632.1"/>
    </source>
</evidence>
<gene>
    <name evidence="4" type="ORF">FDP25_09340</name>
</gene>
<dbReference type="InterPro" id="IPR007863">
    <property type="entry name" value="Peptidase_M16_C"/>
</dbReference>
<dbReference type="SUPFAM" id="SSF63411">
    <property type="entry name" value="LuxS/MPP-like metallohydrolase"/>
    <property type="match status" value="2"/>
</dbReference>
<keyword evidence="5" id="KW-1185">Reference proteome</keyword>
<evidence type="ECO:0000259" key="3">
    <source>
        <dbReference type="Pfam" id="PF05193"/>
    </source>
</evidence>
<evidence type="ECO:0000259" key="2">
    <source>
        <dbReference type="Pfam" id="PF00675"/>
    </source>
</evidence>
<feature type="chain" id="PRO_5032873311" evidence="1">
    <location>
        <begin position="19"/>
        <end position="436"/>
    </location>
</feature>
<accession>A0A844CLX1</accession>